<dbReference type="Pfam" id="PF12833">
    <property type="entry name" value="HTH_18"/>
    <property type="match status" value="1"/>
</dbReference>
<evidence type="ECO:0000313" key="5">
    <source>
        <dbReference type="EMBL" id="EON91677.1"/>
    </source>
</evidence>
<dbReference type="InterPro" id="IPR009057">
    <property type="entry name" value="Homeodomain-like_sf"/>
</dbReference>
<gene>
    <name evidence="5" type="ORF">MARLIPOL_12110</name>
</gene>
<dbReference type="PANTHER" id="PTHR47894">
    <property type="entry name" value="HTH-TYPE TRANSCRIPTIONAL REGULATOR GADX"/>
    <property type="match status" value="1"/>
</dbReference>
<accession>R8AZE4</accession>
<keyword evidence="1" id="KW-0805">Transcription regulation</keyword>
<dbReference type="RefSeq" id="WP_012138491.1">
    <property type="nucleotide sequence ID" value="NZ_KE007326.1"/>
</dbReference>
<evidence type="ECO:0000313" key="6">
    <source>
        <dbReference type="Proteomes" id="UP000016540"/>
    </source>
</evidence>
<dbReference type="InterPro" id="IPR020449">
    <property type="entry name" value="Tscrpt_reg_AraC-type_HTH"/>
</dbReference>
<dbReference type="GO" id="GO:0005829">
    <property type="term" value="C:cytosol"/>
    <property type="evidence" value="ECO:0007669"/>
    <property type="project" value="TreeGrafter"/>
</dbReference>
<evidence type="ECO:0000256" key="2">
    <source>
        <dbReference type="ARBA" id="ARBA00023125"/>
    </source>
</evidence>
<dbReference type="Gene3D" id="1.10.10.60">
    <property type="entry name" value="Homeodomain-like"/>
    <property type="match status" value="1"/>
</dbReference>
<dbReference type="PATRIC" id="fig|1318628.3.peg.2417"/>
<protein>
    <submittedName>
        <fullName evidence="5">AraC family transcriptional regulator</fullName>
    </submittedName>
</protein>
<reference evidence="5 6" key="1">
    <citation type="journal article" date="2013" name="Genome Announc.">
        <title>Draft Genome Sequence of the Moderately Halophilic Bacterium Marinobacter lipolyticus Strain SM19.</title>
        <authorList>
            <person name="Papke R.T."/>
            <person name="de la Haba R.R."/>
            <person name="Infante-Dominguez C."/>
            <person name="Perez D."/>
            <person name="Sanchez-Porro C."/>
            <person name="Lapierre P."/>
            <person name="Ventosa A."/>
        </authorList>
    </citation>
    <scope>NUCLEOTIDE SEQUENCE [LARGE SCALE GENOMIC DNA]</scope>
    <source>
        <strain evidence="5 6">SM19</strain>
    </source>
</reference>
<dbReference type="InterPro" id="IPR018060">
    <property type="entry name" value="HTH_AraC"/>
</dbReference>
<evidence type="ECO:0000259" key="4">
    <source>
        <dbReference type="PROSITE" id="PS01124"/>
    </source>
</evidence>
<keyword evidence="6" id="KW-1185">Reference proteome</keyword>
<dbReference type="SUPFAM" id="SSF46689">
    <property type="entry name" value="Homeodomain-like"/>
    <property type="match status" value="1"/>
</dbReference>
<dbReference type="eggNOG" id="COG2207">
    <property type="taxonomic scope" value="Bacteria"/>
</dbReference>
<dbReference type="OrthoDB" id="5582699at2"/>
<dbReference type="GO" id="GO:0003700">
    <property type="term" value="F:DNA-binding transcription factor activity"/>
    <property type="evidence" value="ECO:0007669"/>
    <property type="project" value="InterPro"/>
</dbReference>
<dbReference type="HOGENOM" id="CLU_047522_1_1_6"/>
<proteinExistence type="predicted"/>
<dbReference type="PANTHER" id="PTHR47894:SF1">
    <property type="entry name" value="HTH-TYPE TRANSCRIPTIONAL REGULATOR VQSM"/>
    <property type="match status" value="1"/>
</dbReference>
<dbReference type="EMBL" id="ASAD01000013">
    <property type="protein sequence ID" value="EON91677.1"/>
    <property type="molecule type" value="Genomic_DNA"/>
</dbReference>
<dbReference type="PRINTS" id="PR00032">
    <property type="entry name" value="HTHARAC"/>
</dbReference>
<dbReference type="PROSITE" id="PS01124">
    <property type="entry name" value="HTH_ARAC_FAMILY_2"/>
    <property type="match status" value="1"/>
</dbReference>
<dbReference type="SMART" id="SM00342">
    <property type="entry name" value="HTH_ARAC"/>
    <property type="match status" value="1"/>
</dbReference>
<evidence type="ECO:0000256" key="3">
    <source>
        <dbReference type="ARBA" id="ARBA00023163"/>
    </source>
</evidence>
<dbReference type="InterPro" id="IPR032687">
    <property type="entry name" value="AraC-type_N"/>
</dbReference>
<dbReference type="STRING" id="1318628.MARLIPOL_12110"/>
<comment type="caution">
    <text evidence="5">The sequence shown here is derived from an EMBL/GenBank/DDBJ whole genome shotgun (WGS) entry which is preliminary data.</text>
</comment>
<dbReference type="AlphaFoldDB" id="R8AZE4"/>
<dbReference type="Proteomes" id="UP000016540">
    <property type="component" value="Unassembled WGS sequence"/>
</dbReference>
<keyword evidence="3" id="KW-0804">Transcription</keyword>
<keyword evidence="2" id="KW-0238">DNA-binding</keyword>
<organism evidence="5 6">
    <name type="scientific">Marinobacter lipolyticus SM19</name>
    <dbReference type="NCBI Taxonomy" id="1318628"/>
    <lineage>
        <taxon>Bacteria</taxon>
        <taxon>Pseudomonadati</taxon>
        <taxon>Pseudomonadota</taxon>
        <taxon>Gammaproteobacteria</taxon>
        <taxon>Pseudomonadales</taxon>
        <taxon>Marinobacteraceae</taxon>
        <taxon>Marinobacter</taxon>
    </lineage>
</organism>
<feature type="domain" description="HTH araC/xylS-type" evidence="4">
    <location>
        <begin position="244"/>
        <end position="342"/>
    </location>
</feature>
<name>R8AZE4_9GAMM</name>
<evidence type="ECO:0000256" key="1">
    <source>
        <dbReference type="ARBA" id="ARBA00023015"/>
    </source>
</evidence>
<dbReference type="GO" id="GO:0000976">
    <property type="term" value="F:transcription cis-regulatory region binding"/>
    <property type="evidence" value="ECO:0007669"/>
    <property type="project" value="TreeGrafter"/>
</dbReference>
<sequence>MESTSARRRNSLGDISVLYVSVLMRAVAAEGKKTDSLMERFRLNDESLASPDARISIPRFMRLGQAAIELTGQPAIGLTMGSLSRPVDAGIAGLAGHSAATAGEALTTLIRYSLLTSHNSRGASHTSHNGRQAHFYSIRPYNVFNFFVVDSVLAAWTQFVRTISGQQAVVERVTIEYPSIGLDEQFEDWFGCPVTFGAESNGITLAPDVPRLPSTGAQSAVHAALIRQCDDALRKIRQGWTTGDKVRDLLTPLLQGETPSLETIATRLGTTPWTLQRQLAEEQTGFRDLVDETRKDLATDYIRETRTSLAEIAWLLGFANPAAFHKAYKRWFGISPGEHRKQFYEEQKIKGIR</sequence>
<dbReference type="Pfam" id="PF12625">
    <property type="entry name" value="Arabinose_bd"/>
    <property type="match status" value="1"/>
</dbReference>